<comment type="caution">
    <text evidence="1">The sequence shown here is derived from an EMBL/GenBank/DDBJ whole genome shotgun (WGS) entry which is preliminary data.</text>
</comment>
<dbReference type="OrthoDB" id="710504at2"/>
<accession>A0A2S9J6W3</accession>
<dbReference type="Proteomes" id="UP000239711">
    <property type="component" value="Unassembled WGS sequence"/>
</dbReference>
<proteinExistence type="predicted"/>
<evidence type="ECO:0000313" key="2">
    <source>
        <dbReference type="Proteomes" id="UP000239711"/>
    </source>
</evidence>
<name>A0A2S9J6W3_9SPHI</name>
<evidence type="ECO:0000313" key="1">
    <source>
        <dbReference type="EMBL" id="PRD48533.1"/>
    </source>
</evidence>
<protein>
    <submittedName>
        <fullName evidence="1">Uncharacterized protein</fullName>
    </submittedName>
</protein>
<dbReference type="AlphaFoldDB" id="A0A2S9J6W3"/>
<dbReference type="RefSeq" id="WP_105715854.1">
    <property type="nucleotide sequence ID" value="NZ_PVBQ01000003.1"/>
</dbReference>
<organism evidence="1 2">
    <name type="scientific">Sphingobacterium haloxyli</name>
    <dbReference type="NCBI Taxonomy" id="2100533"/>
    <lineage>
        <taxon>Bacteria</taxon>
        <taxon>Pseudomonadati</taxon>
        <taxon>Bacteroidota</taxon>
        <taxon>Sphingobacteriia</taxon>
        <taxon>Sphingobacteriales</taxon>
        <taxon>Sphingobacteriaceae</taxon>
        <taxon>Sphingobacterium</taxon>
    </lineage>
</organism>
<dbReference type="EMBL" id="PVBQ01000003">
    <property type="protein sequence ID" value="PRD48533.1"/>
    <property type="molecule type" value="Genomic_DNA"/>
</dbReference>
<keyword evidence="2" id="KW-1185">Reference proteome</keyword>
<reference evidence="1 2" key="1">
    <citation type="submission" date="2018-02" db="EMBL/GenBank/DDBJ databases">
        <title>The draft genome of Sphingobacterium sp. 5JN-11.</title>
        <authorList>
            <person name="Liu L."/>
            <person name="Li L."/>
            <person name="Liang L."/>
            <person name="Zhang X."/>
            <person name="Wang T."/>
        </authorList>
    </citation>
    <scope>NUCLEOTIDE SEQUENCE [LARGE SCALE GENOMIC DNA]</scope>
    <source>
        <strain evidence="1 2">5JN-11</strain>
    </source>
</reference>
<gene>
    <name evidence="1" type="ORF">C5745_04850</name>
</gene>
<sequence length="107" mass="13149">MKRKKRGSMTDKLMAQVEINQIERTKCRGSGKVSFRSYAEAKFFMYWMKWRYSRRSKSRKSFRLDKPKVRYIYACELCDGYHLTKIHPAEHEKNRKKWEAKYFNMAY</sequence>